<keyword evidence="11" id="KW-1185">Reference proteome</keyword>
<evidence type="ECO:0000256" key="5">
    <source>
        <dbReference type="ARBA" id="ARBA00023163"/>
    </source>
</evidence>
<keyword evidence="2" id="KW-0902">Two-component regulatory system</keyword>
<dbReference type="SUPFAM" id="SSF52172">
    <property type="entry name" value="CheY-like"/>
    <property type="match status" value="1"/>
</dbReference>
<dbReference type="Pfam" id="PF00486">
    <property type="entry name" value="Trans_reg_C"/>
    <property type="match status" value="1"/>
</dbReference>
<keyword evidence="1 6" id="KW-0597">Phosphoprotein</keyword>
<dbReference type="PANTHER" id="PTHR48111">
    <property type="entry name" value="REGULATOR OF RPOS"/>
    <property type="match status" value="1"/>
</dbReference>
<dbReference type="CDD" id="cd00383">
    <property type="entry name" value="trans_reg_C"/>
    <property type="match status" value="1"/>
</dbReference>
<dbReference type="Gene3D" id="1.10.10.10">
    <property type="entry name" value="Winged helix-like DNA-binding domain superfamily/Winged helix DNA-binding domain"/>
    <property type="match status" value="1"/>
</dbReference>
<dbReference type="EMBL" id="QXIS01000006">
    <property type="protein sequence ID" value="RIE06651.1"/>
    <property type="molecule type" value="Genomic_DNA"/>
</dbReference>
<comment type="caution">
    <text evidence="10">The sequence shown here is derived from an EMBL/GenBank/DDBJ whole genome shotgun (WGS) entry which is preliminary data.</text>
</comment>
<dbReference type="GO" id="GO:0006355">
    <property type="term" value="P:regulation of DNA-templated transcription"/>
    <property type="evidence" value="ECO:0007669"/>
    <property type="project" value="InterPro"/>
</dbReference>
<evidence type="ECO:0000256" key="6">
    <source>
        <dbReference type="PROSITE-ProRule" id="PRU00169"/>
    </source>
</evidence>
<dbReference type="Gene3D" id="6.10.250.690">
    <property type="match status" value="1"/>
</dbReference>
<proteinExistence type="predicted"/>
<dbReference type="Proteomes" id="UP000266328">
    <property type="component" value="Unassembled WGS sequence"/>
</dbReference>
<dbReference type="InterPro" id="IPR001789">
    <property type="entry name" value="Sig_transdc_resp-reg_receiver"/>
</dbReference>
<dbReference type="PROSITE" id="PS50110">
    <property type="entry name" value="RESPONSE_REGULATORY"/>
    <property type="match status" value="1"/>
</dbReference>
<name>A0A398D5A1_9BACT</name>
<keyword evidence="3" id="KW-0805">Transcription regulation</keyword>
<dbReference type="PROSITE" id="PS51755">
    <property type="entry name" value="OMPR_PHOB"/>
    <property type="match status" value="1"/>
</dbReference>
<dbReference type="InterPro" id="IPR001867">
    <property type="entry name" value="OmpR/PhoB-type_DNA-bd"/>
</dbReference>
<sequence>MHILVVEDQQDFAQNIRRYLETESYSVDLAFDGEAGLRQGLTEEYALVVLDLNLPRMDGLEVCRQLRQAGRSMPVLMLTARVGHQNAVAGLDSGADDYLTKPFDLEELLARMRALLRRGAETRSPVIELGDISVDTNTHEVRKDGKLVALAPREFALLEFLALNRGIAKSRLEIIELVWGEYDELMFSQTVDVHVAYLRRKLGKSVITTVPGKGYMVGS</sequence>
<feature type="modified residue" description="4-aspartylphosphate" evidence="6">
    <location>
        <position position="51"/>
    </location>
</feature>
<evidence type="ECO:0000256" key="2">
    <source>
        <dbReference type="ARBA" id="ARBA00023012"/>
    </source>
</evidence>
<evidence type="ECO:0000256" key="4">
    <source>
        <dbReference type="ARBA" id="ARBA00023125"/>
    </source>
</evidence>
<keyword evidence="4 7" id="KW-0238">DNA-binding</keyword>
<dbReference type="OrthoDB" id="9793321at2"/>
<evidence type="ECO:0000313" key="11">
    <source>
        <dbReference type="Proteomes" id="UP000266328"/>
    </source>
</evidence>
<dbReference type="GO" id="GO:0000976">
    <property type="term" value="F:transcription cis-regulatory region binding"/>
    <property type="evidence" value="ECO:0007669"/>
    <property type="project" value="TreeGrafter"/>
</dbReference>
<feature type="domain" description="OmpR/PhoB-type" evidence="9">
    <location>
        <begin position="124"/>
        <end position="219"/>
    </location>
</feature>
<feature type="domain" description="Response regulatory" evidence="8">
    <location>
        <begin position="2"/>
        <end position="116"/>
    </location>
</feature>
<accession>A0A398D5A1</accession>
<evidence type="ECO:0000256" key="3">
    <source>
        <dbReference type="ARBA" id="ARBA00023015"/>
    </source>
</evidence>
<keyword evidence="5" id="KW-0804">Transcription</keyword>
<protein>
    <submittedName>
        <fullName evidence="10">DNA-binding response regulator</fullName>
    </submittedName>
</protein>
<dbReference type="GO" id="GO:0005829">
    <property type="term" value="C:cytosol"/>
    <property type="evidence" value="ECO:0007669"/>
    <property type="project" value="TreeGrafter"/>
</dbReference>
<dbReference type="Pfam" id="PF00072">
    <property type="entry name" value="Response_reg"/>
    <property type="match status" value="1"/>
</dbReference>
<organism evidence="10 11">
    <name type="scientific">Candidatus Cryosericum terrychapinii</name>
    <dbReference type="NCBI Taxonomy" id="2290919"/>
    <lineage>
        <taxon>Bacteria</taxon>
        <taxon>Pseudomonadati</taxon>
        <taxon>Caldisericota/Cryosericota group</taxon>
        <taxon>Candidatus Cryosericota</taxon>
        <taxon>Candidatus Cryosericia</taxon>
        <taxon>Candidatus Cryosericales</taxon>
        <taxon>Candidatus Cryosericaceae</taxon>
        <taxon>Candidatus Cryosericum</taxon>
    </lineage>
</organism>
<dbReference type="InterPro" id="IPR039420">
    <property type="entry name" value="WalR-like"/>
</dbReference>
<dbReference type="RefSeq" id="WP_119088554.1">
    <property type="nucleotide sequence ID" value="NZ_QXIS01000006.1"/>
</dbReference>
<evidence type="ECO:0000256" key="1">
    <source>
        <dbReference type="ARBA" id="ARBA00022553"/>
    </source>
</evidence>
<evidence type="ECO:0000259" key="9">
    <source>
        <dbReference type="PROSITE" id="PS51755"/>
    </source>
</evidence>
<dbReference type="GO" id="GO:0000156">
    <property type="term" value="F:phosphorelay response regulator activity"/>
    <property type="evidence" value="ECO:0007669"/>
    <property type="project" value="TreeGrafter"/>
</dbReference>
<dbReference type="GO" id="GO:0032993">
    <property type="term" value="C:protein-DNA complex"/>
    <property type="evidence" value="ECO:0007669"/>
    <property type="project" value="TreeGrafter"/>
</dbReference>
<dbReference type="SMART" id="SM00862">
    <property type="entry name" value="Trans_reg_C"/>
    <property type="match status" value="1"/>
</dbReference>
<feature type="DNA-binding region" description="OmpR/PhoB-type" evidence="7">
    <location>
        <begin position="124"/>
        <end position="219"/>
    </location>
</feature>
<dbReference type="AlphaFoldDB" id="A0A398D5A1"/>
<dbReference type="SMART" id="SM00448">
    <property type="entry name" value="REC"/>
    <property type="match status" value="1"/>
</dbReference>
<dbReference type="FunFam" id="3.40.50.2300:FF:000002">
    <property type="entry name" value="DNA-binding response regulator PhoP"/>
    <property type="match status" value="1"/>
</dbReference>
<evidence type="ECO:0000256" key="7">
    <source>
        <dbReference type="PROSITE-ProRule" id="PRU01091"/>
    </source>
</evidence>
<evidence type="ECO:0000313" key="10">
    <source>
        <dbReference type="EMBL" id="RIE06651.1"/>
    </source>
</evidence>
<dbReference type="PANTHER" id="PTHR48111:SF22">
    <property type="entry name" value="REGULATOR OF RPOS"/>
    <property type="match status" value="1"/>
</dbReference>
<dbReference type="InterPro" id="IPR036388">
    <property type="entry name" value="WH-like_DNA-bd_sf"/>
</dbReference>
<evidence type="ECO:0000259" key="8">
    <source>
        <dbReference type="PROSITE" id="PS50110"/>
    </source>
</evidence>
<dbReference type="InterPro" id="IPR011006">
    <property type="entry name" value="CheY-like_superfamily"/>
</dbReference>
<gene>
    <name evidence="10" type="ORF">SMC7_01190</name>
</gene>
<dbReference type="Gene3D" id="3.40.50.2300">
    <property type="match status" value="1"/>
</dbReference>
<reference evidence="10 11" key="1">
    <citation type="submission" date="2018-09" db="EMBL/GenBank/DDBJ databases">
        <title>Discovery and Ecogenomic Context for Candidatus Cryosericales, a Global Caldiserica Order Active in Thawing Permafrost.</title>
        <authorList>
            <person name="Martinez M.A."/>
            <person name="Woodcroft B.J."/>
            <person name="Ignacio Espinoza J.C."/>
            <person name="Zayed A."/>
            <person name="Singleton C.M."/>
            <person name="Boyd J."/>
            <person name="Li Y.-F."/>
            <person name="Purvine S."/>
            <person name="Maughan H."/>
            <person name="Hodgkins S.B."/>
            <person name="Anderson D."/>
            <person name="Sederholm M."/>
            <person name="Temperton B."/>
            <person name="Saleska S.R."/>
            <person name="Tyson G.W."/>
            <person name="Rich V.I."/>
        </authorList>
    </citation>
    <scope>NUCLEOTIDE SEQUENCE [LARGE SCALE GENOMIC DNA]</scope>
    <source>
        <strain evidence="10 11">SMC7</strain>
    </source>
</reference>